<reference evidence="3" key="2">
    <citation type="submission" date="2025-08" db="UniProtKB">
        <authorList>
            <consortium name="Ensembl"/>
        </authorList>
    </citation>
    <scope>IDENTIFICATION</scope>
</reference>
<keyword evidence="4" id="KW-1185">Reference proteome</keyword>
<evidence type="ECO:0000313" key="4">
    <source>
        <dbReference type="Proteomes" id="UP000028760"/>
    </source>
</evidence>
<dbReference type="STRING" id="48698.ENSPFOP00000021542"/>
<evidence type="ECO:0000313" key="3">
    <source>
        <dbReference type="Ensembl" id="ENSPFOP00000021542.1"/>
    </source>
</evidence>
<evidence type="ECO:0000256" key="2">
    <source>
        <dbReference type="SAM" id="MobiDB-lite"/>
    </source>
</evidence>
<proteinExistence type="predicted"/>
<dbReference type="GeneTree" id="ENSGT01030000235216"/>
<evidence type="ECO:0008006" key="5">
    <source>
        <dbReference type="Google" id="ProtNLM"/>
    </source>
</evidence>
<protein>
    <recommendedName>
        <fullName evidence="5">L1 transposable element RRM domain-containing protein</fullName>
    </recommendedName>
</protein>
<name>A0A096LQV1_POEFO</name>
<dbReference type="EMBL" id="AYCK01028368">
    <property type="status" value="NOT_ANNOTATED_CDS"/>
    <property type="molecule type" value="Genomic_DNA"/>
</dbReference>
<reference evidence="4" key="1">
    <citation type="submission" date="2013-10" db="EMBL/GenBank/DDBJ databases">
        <authorList>
            <person name="Schartl M."/>
            <person name="Warren W."/>
        </authorList>
    </citation>
    <scope>NUCLEOTIDE SEQUENCE [LARGE SCALE GENOMIC DNA]</scope>
    <source>
        <strain evidence="4">female</strain>
    </source>
</reference>
<dbReference type="InterPro" id="IPR004244">
    <property type="entry name" value="Transposase_22"/>
</dbReference>
<dbReference type="PANTHER" id="PTHR11505">
    <property type="entry name" value="L1 TRANSPOSABLE ELEMENT-RELATED"/>
    <property type="match status" value="1"/>
</dbReference>
<evidence type="ECO:0000256" key="1">
    <source>
        <dbReference type="SAM" id="Coils"/>
    </source>
</evidence>
<dbReference type="OMA" id="VIERCHR"/>
<feature type="region of interest" description="Disordered" evidence="2">
    <location>
        <begin position="1"/>
        <end position="39"/>
    </location>
</feature>
<organism evidence="3 4">
    <name type="scientific">Poecilia formosa</name>
    <name type="common">Amazon molly</name>
    <name type="synonym">Limia formosa</name>
    <dbReference type="NCBI Taxonomy" id="48698"/>
    <lineage>
        <taxon>Eukaryota</taxon>
        <taxon>Metazoa</taxon>
        <taxon>Chordata</taxon>
        <taxon>Craniata</taxon>
        <taxon>Vertebrata</taxon>
        <taxon>Euteleostomi</taxon>
        <taxon>Actinopterygii</taxon>
        <taxon>Neopterygii</taxon>
        <taxon>Teleostei</taxon>
        <taxon>Neoteleostei</taxon>
        <taxon>Acanthomorphata</taxon>
        <taxon>Ovalentaria</taxon>
        <taxon>Atherinomorphae</taxon>
        <taxon>Cyprinodontiformes</taxon>
        <taxon>Poeciliidae</taxon>
        <taxon>Poeciliinae</taxon>
        <taxon>Poecilia</taxon>
    </lineage>
</organism>
<reference evidence="3" key="3">
    <citation type="submission" date="2025-09" db="UniProtKB">
        <authorList>
            <consortium name="Ensembl"/>
        </authorList>
    </citation>
    <scope>IDENTIFICATION</scope>
</reference>
<dbReference type="Gene3D" id="3.30.70.1820">
    <property type="entry name" value="L1 transposable element, RRM domain"/>
    <property type="match status" value="1"/>
</dbReference>
<dbReference type="Proteomes" id="UP000028760">
    <property type="component" value="Unassembled WGS sequence"/>
</dbReference>
<feature type="coiled-coil region" evidence="1">
    <location>
        <begin position="84"/>
        <end position="139"/>
    </location>
</feature>
<keyword evidence="1" id="KW-0175">Coiled coil</keyword>
<feature type="compositionally biased region" description="Polar residues" evidence="2">
    <location>
        <begin position="30"/>
        <end position="39"/>
    </location>
</feature>
<accession>A0A096LQV1</accession>
<feature type="compositionally biased region" description="Polar residues" evidence="2">
    <location>
        <begin position="1"/>
        <end position="14"/>
    </location>
</feature>
<dbReference type="Ensembl" id="ENSPFOT00000028420.1">
    <property type="protein sequence ID" value="ENSPFOP00000021542.1"/>
    <property type="gene ID" value="ENSPFOG00000023516.1"/>
</dbReference>
<dbReference type="AlphaFoldDB" id="A0A096LQV1"/>
<sequence length="287" mass="32790">AMSISRYFSTQSDNMPRRKTPTVDAEENPRPQSSEANMVASTVSEGMDPALREVIREVTANLTKVIEEKLGPVSLLLQTHGKYLEDHETRIKEIETRLSAIEDDLVPSIDKLESLGKRVKDLTERADDLENRGRRKNIRIVGLPEKAEGNDPTHFFETWLPELLHIKTKTGRLKIDRAHRTPNQVPSSEPRPRPVLVRLHNFQDKQRIMNAAFQLGRNNRPLKHGSATVMIFQDFSAAVVRKRKSFDYVKKLLRAIGADYRHIYPALLKITYNGSTKVYKDASEVKD</sequence>
<dbReference type="FunFam" id="3.30.70.1820:FF:000004">
    <property type="entry name" value="Uncharacterized protein"/>
    <property type="match status" value="1"/>
</dbReference>
<dbReference type="eggNOG" id="ENOG502SRQ0">
    <property type="taxonomic scope" value="Eukaryota"/>
</dbReference>